<reference evidence="1 2" key="1">
    <citation type="submission" date="2023-03" db="EMBL/GenBank/DDBJ databases">
        <authorList>
            <person name="Shen W."/>
            <person name="Cai J."/>
        </authorList>
    </citation>
    <scope>NUCLEOTIDE SEQUENCE [LARGE SCALE GENOMIC DNA]</scope>
    <source>
        <strain evidence="1 2">D6-4</strain>
    </source>
</reference>
<proteinExistence type="predicted"/>
<dbReference type="EMBL" id="JARPYI010000009">
    <property type="protein sequence ID" value="MDT2601026.1"/>
    <property type="molecule type" value="Genomic_DNA"/>
</dbReference>
<evidence type="ECO:0000313" key="2">
    <source>
        <dbReference type="Proteomes" id="UP001252875"/>
    </source>
</evidence>
<sequence>MTDKEQELLKMYDSAFDGNEQQLSLVAIATFNRLREQHNKEEVRTIAEILKALATAPVV</sequence>
<evidence type="ECO:0008006" key="3">
    <source>
        <dbReference type="Google" id="ProtNLM"/>
    </source>
</evidence>
<dbReference type="RefSeq" id="WP_221676821.1">
    <property type="nucleotide sequence ID" value="NZ_JARPYH010000005.1"/>
</dbReference>
<evidence type="ECO:0000313" key="1">
    <source>
        <dbReference type="EMBL" id="MDT2601026.1"/>
    </source>
</evidence>
<name>A0ABU3F267_9ENTE</name>
<accession>A0ABU3F267</accession>
<dbReference type="Proteomes" id="UP001252875">
    <property type="component" value="Unassembled WGS sequence"/>
</dbReference>
<keyword evidence="2" id="KW-1185">Reference proteome</keyword>
<organism evidence="1 2">
    <name type="scientific">Enterococcus hulanensis</name>
    <dbReference type="NCBI Taxonomy" id="2559929"/>
    <lineage>
        <taxon>Bacteria</taxon>
        <taxon>Bacillati</taxon>
        <taxon>Bacillota</taxon>
        <taxon>Bacilli</taxon>
        <taxon>Lactobacillales</taxon>
        <taxon>Enterococcaceae</taxon>
        <taxon>Enterococcus</taxon>
    </lineage>
</organism>
<gene>
    <name evidence="1" type="ORF">P7D85_14665</name>
</gene>
<comment type="caution">
    <text evidence="1">The sequence shown here is derived from an EMBL/GenBank/DDBJ whole genome shotgun (WGS) entry which is preliminary data.</text>
</comment>
<protein>
    <recommendedName>
        <fullName evidence="3">Phage protein</fullName>
    </recommendedName>
</protein>